<feature type="region of interest" description="Disordered" evidence="1">
    <location>
        <begin position="1"/>
        <end position="36"/>
    </location>
</feature>
<feature type="compositionally biased region" description="Gly residues" evidence="1">
    <location>
        <begin position="315"/>
        <end position="337"/>
    </location>
</feature>
<dbReference type="SUPFAM" id="SSF49482">
    <property type="entry name" value="Aromatic compound dioxygenase"/>
    <property type="match status" value="1"/>
</dbReference>
<dbReference type="PANTHER" id="PTHR34315:SF1">
    <property type="entry name" value="INTRADIOL RING-CLEAVAGE DIOXYGENASES DOMAIN-CONTAINING PROTEIN-RELATED"/>
    <property type="match status" value="1"/>
</dbReference>
<proteinExistence type="predicted"/>
<dbReference type="Pfam" id="PF00775">
    <property type="entry name" value="Dioxygenase_C"/>
    <property type="match status" value="1"/>
</dbReference>
<feature type="compositionally biased region" description="Pro residues" evidence="1">
    <location>
        <begin position="338"/>
        <end position="350"/>
    </location>
</feature>
<evidence type="ECO:0000313" key="3">
    <source>
        <dbReference type="EMBL" id="AQQ15169.1"/>
    </source>
</evidence>
<dbReference type="EC" id="1.13.11.-" evidence="3"/>
<dbReference type="InterPro" id="IPR015889">
    <property type="entry name" value="Intradiol_dOase_core"/>
</dbReference>
<dbReference type="GO" id="GO:0016702">
    <property type="term" value="F:oxidoreductase activity, acting on single donors with incorporation of molecular oxygen, incorporation of two atoms of oxygen"/>
    <property type="evidence" value="ECO:0007669"/>
    <property type="project" value="InterPro"/>
</dbReference>
<keyword evidence="3" id="KW-0560">Oxidoreductase</keyword>
<keyword evidence="3" id="KW-0223">Dioxygenase</keyword>
<dbReference type="Gene3D" id="2.60.130.10">
    <property type="entry name" value="Aromatic compound dioxygenase"/>
    <property type="match status" value="1"/>
</dbReference>
<keyword evidence="4" id="KW-1185">Reference proteome</keyword>
<dbReference type="InterPro" id="IPR000627">
    <property type="entry name" value="Intradiol_dOase_C"/>
</dbReference>
<dbReference type="GO" id="GO:0008199">
    <property type="term" value="F:ferric iron binding"/>
    <property type="evidence" value="ECO:0007669"/>
    <property type="project" value="InterPro"/>
</dbReference>
<dbReference type="OrthoDB" id="9800887at2"/>
<dbReference type="KEGG" id="cgv:CGLAU_06010"/>
<dbReference type="PANTHER" id="PTHR34315">
    <property type="match status" value="1"/>
</dbReference>
<gene>
    <name evidence="3" type="primary">clcA</name>
    <name evidence="3" type="ORF">CGLAU_06010</name>
</gene>
<sequence>MGTPYNQTSSNRSELKSFEGRILPNQNEDPEDQGLTFDLTTIENRISRRKLLGMFGIGAGSVALAACAPNAPTGPSTASSSQASSAAPASSSTSSTEATSNTLTEMNTETAGPYPGDGSNGPDVLEQVGVERSDIRSSIGGGATASGIPLKLKMNIIDMVNGNAPMSGAAVYIWHCDASGGYSMYSSGLEDETYLRGVQVTDEDGSVDFTTIIPGCYEGRWPHIHFEVFSSVDDITDASNAILTSQIALPAAVCSEVYETDNYADSVVPFSHITLETDNVFSDGWEQQTPEMSGDTLAGYSAKLNAPIDTTTSNSGGGAAPNIGGGPGESSGPGGPGGRPPADMPTPPSQ</sequence>
<protein>
    <submittedName>
        <fullName evidence="3">Chlorocatechol 1,2-dioxygenase</fullName>
        <ecNumber evidence="3">1.13.11.-</ecNumber>
    </submittedName>
</protein>
<accession>A0A1Q2HWF1</accession>
<dbReference type="Proteomes" id="UP000217209">
    <property type="component" value="Chromosome"/>
</dbReference>
<evidence type="ECO:0000259" key="2">
    <source>
        <dbReference type="Pfam" id="PF00775"/>
    </source>
</evidence>
<dbReference type="AlphaFoldDB" id="A0A1Q2HWF1"/>
<evidence type="ECO:0000313" key="4">
    <source>
        <dbReference type="Proteomes" id="UP000217209"/>
    </source>
</evidence>
<name>A0A1Q2HWF1_9CORY</name>
<dbReference type="RefSeq" id="WP_095659896.1">
    <property type="nucleotide sequence ID" value="NZ_CP019688.1"/>
</dbReference>
<feature type="domain" description="Intradiol ring-cleavage dioxygenases" evidence="2">
    <location>
        <begin position="121"/>
        <end position="219"/>
    </location>
</feature>
<feature type="region of interest" description="Disordered" evidence="1">
    <location>
        <begin position="70"/>
        <end position="123"/>
    </location>
</feature>
<feature type="region of interest" description="Disordered" evidence="1">
    <location>
        <begin position="303"/>
        <end position="350"/>
    </location>
</feature>
<evidence type="ECO:0000256" key="1">
    <source>
        <dbReference type="SAM" id="MobiDB-lite"/>
    </source>
</evidence>
<organism evidence="3 4">
    <name type="scientific">Corynebacterium glaucum</name>
    <dbReference type="NCBI Taxonomy" id="187491"/>
    <lineage>
        <taxon>Bacteria</taxon>
        <taxon>Bacillati</taxon>
        <taxon>Actinomycetota</taxon>
        <taxon>Actinomycetes</taxon>
        <taxon>Mycobacteriales</taxon>
        <taxon>Corynebacteriaceae</taxon>
        <taxon>Corynebacterium</taxon>
    </lineage>
</organism>
<feature type="compositionally biased region" description="Low complexity" evidence="1">
    <location>
        <begin position="70"/>
        <end position="102"/>
    </location>
</feature>
<reference evidence="3 4" key="1">
    <citation type="submission" date="2016-12" db="EMBL/GenBank/DDBJ databases">
        <authorList>
            <person name="Song W.-J."/>
            <person name="Kurnit D.M."/>
        </authorList>
    </citation>
    <scope>NUCLEOTIDE SEQUENCE [LARGE SCALE GENOMIC DNA]</scope>
    <source>
        <strain evidence="3 4">DSM 30827</strain>
    </source>
</reference>
<feature type="compositionally biased region" description="Polar residues" evidence="1">
    <location>
        <begin position="1"/>
        <end position="12"/>
    </location>
</feature>
<dbReference type="EMBL" id="CP019688">
    <property type="protein sequence ID" value="AQQ15169.1"/>
    <property type="molecule type" value="Genomic_DNA"/>
</dbReference>